<proteinExistence type="predicted"/>
<evidence type="ECO:0000313" key="7">
    <source>
        <dbReference type="Proteomes" id="UP001235966"/>
    </source>
</evidence>
<dbReference type="Pfam" id="PF01850">
    <property type="entry name" value="PIN"/>
    <property type="match status" value="1"/>
</dbReference>
<evidence type="ECO:0000313" key="6">
    <source>
        <dbReference type="EMBL" id="MDP9800137.1"/>
    </source>
</evidence>
<keyword evidence="4" id="KW-0460">Magnesium</keyword>
<keyword evidence="7" id="KW-1185">Reference proteome</keyword>
<dbReference type="PANTHER" id="PTHR39664:SF2">
    <property type="entry name" value="NUCLEIC ACID-BINDING PROTEIN, CONTAINING PIN DOMAIN-RELATED"/>
    <property type="match status" value="1"/>
</dbReference>
<dbReference type="EMBL" id="JAUSQW010000001">
    <property type="protein sequence ID" value="MDP9800137.1"/>
    <property type="molecule type" value="Genomic_DNA"/>
</dbReference>
<reference evidence="6 7" key="1">
    <citation type="submission" date="2023-07" db="EMBL/GenBank/DDBJ databases">
        <title>Sequencing the genomes of 1000 actinobacteria strains.</title>
        <authorList>
            <person name="Klenk H.-P."/>
        </authorList>
    </citation>
    <scope>NUCLEOTIDE SEQUENCE [LARGE SCALE GENOMIC DNA]</scope>
    <source>
        <strain evidence="6 7">DSM 102162</strain>
    </source>
</reference>
<dbReference type="InterPro" id="IPR029060">
    <property type="entry name" value="PIN-like_dom_sf"/>
</dbReference>
<protein>
    <submittedName>
        <fullName evidence="6">Nucleic-acid-binding protein</fullName>
    </submittedName>
</protein>
<keyword evidence="3" id="KW-0378">Hydrolase</keyword>
<sequence length="121" mass="13468">MPVLVDANVILRYLLDDVPEQAERAQAAIRAGAYTVDEVVAEVVYVLSGVYELSRRDIAEALTQLLDEVDVDNRAVVLVALRVFAEDRIDFVDAVLVARSRVLAERIVTFDKKLNKLLGVQ</sequence>
<accession>A0ABT9N8V7</accession>
<evidence type="ECO:0000256" key="1">
    <source>
        <dbReference type="ARBA" id="ARBA00022722"/>
    </source>
</evidence>
<keyword evidence="1" id="KW-0540">Nuclease</keyword>
<name>A0ABT9N8V7_9ACTO</name>
<gene>
    <name evidence="6" type="ORF">J2S49_000213</name>
</gene>
<dbReference type="PANTHER" id="PTHR39664">
    <property type="match status" value="1"/>
</dbReference>
<evidence type="ECO:0000256" key="2">
    <source>
        <dbReference type="ARBA" id="ARBA00022723"/>
    </source>
</evidence>
<dbReference type="InterPro" id="IPR002716">
    <property type="entry name" value="PIN_dom"/>
</dbReference>
<comment type="caution">
    <text evidence="6">The sequence shown here is derived from an EMBL/GenBank/DDBJ whole genome shotgun (WGS) entry which is preliminary data.</text>
</comment>
<dbReference type="SUPFAM" id="SSF88723">
    <property type="entry name" value="PIN domain-like"/>
    <property type="match status" value="1"/>
</dbReference>
<organism evidence="6 7">
    <name type="scientific">Arcanobacterium wilhelmae</name>
    <dbReference type="NCBI Taxonomy" id="1803177"/>
    <lineage>
        <taxon>Bacteria</taxon>
        <taxon>Bacillati</taxon>
        <taxon>Actinomycetota</taxon>
        <taxon>Actinomycetes</taxon>
        <taxon>Actinomycetales</taxon>
        <taxon>Actinomycetaceae</taxon>
        <taxon>Arcanobacterium</taxon>
    </lineage>
</organism>
<dbReference type="Proteomes" id="UP001235966">
    <property type="component" value="Unassembled WGS sequence"/>
</dbReference>
<evidence type="ECO:0000256" key="4">
    <source>
        <dbReference type="ARBA" id="ARBA00022842"/>
    </source>
</evidence>
<evidence type="ECO:0000259" key="5">
    <source>
        <dbReference type="Pfam" id="PF01850"/>
    </source>
</evidence>
<dbReference type="Gene3D" id="3.40.50.1010">
    <property type="entry name" value="5'-nuclease"/>
    <property type="match status" value="1"/>
</dbReference>
<dbReference type="RefSeq" id="WP_278057536.1">
    <property type="nucleotide sequence ID" value="NZ_CP121247.1"/>
</dbReference>
<keyword evidence="2" id="KW-0479">Metal-binding</keyword>
<feature type="domain" description="PIN" evidence="5">
    <location>
        <begin position="3"/>
        <end position="116"/>
    </location>
</feature>
<evidence type="ECO:0000256" key="3">
    <source>
        <dbReference type="ARBA" id="ARBA00022801"/>
    </source>
</evidence>